<dbReference type="NCBIfam" id="NF033709">
    <property type="entry name" value="PorV_fam"/>
    <property type="match status" value="1"/>
</dbReference>
<dbReference type="EMBL" id="UINC01020027">
    <property type="protein sequence ID" value="SVA84502.1"/>
    <property type="molecule type" value="Genomic_DNA"/>
</dbReference>
<evidence type="ECO:0008006" key="2">
    <source>
        <dbReference type="Google" id="ProtNLM"/>
    </source>
</evidence>
<reference evidence="1" key="1">
    <citation type="submission" date="2018-05" db="EMBL/GenBank/DDBJ databases">
        <authorList>
            <person name="Lanie J.A."/>
            <person name="Ng W.-L."/>
            <person name="Kazmierczak K.M."/>
            <person name="Andrzejewski T.M."/>
            <person name="Davidsen T.M."/>
            <person name="Wayne K.J."/>
            <person name="Tettelin H."/>
            <person name="Glass J.I."/>
            <person name="Rusch D."/>
            <person name="Podicherti R."/>
            <person name="Tsui H.-C.T."/>
            <person name="Winkler M.E."/>
        </authorList>
    </citation>
    <scope>NUCLEOTIDE SEQUENCE</scope>
</reference>
<protein>
    <recommendedName>
        <fullName evidence="2">DUF5723 domain-containing protein</fullName>
    </recommendedName>
</protein>
<gene>
    <name evidence="1" type="ORF">METZ01_LOCUS137356</name>
</gene>
<proteinExistence type="predicted"/>
<dbReference type="AlphaFoldDB" id="A0A381Z6L3"/>
<sequence>MKILNIINKLIITITCVSMLLAGTGKSVGTAGAMELQIPTGAKGVALNGSNCANVSGVDAIYYNPAGISNLGSSVETQFSNYNYIADIGLSYGALASNIGNGTIGISIKSLDFGDIPVTTANDPTGISGKIFSPQYLTLTAGYSKPFTDRIRFGASLKLINETIMQTNANGIAVDMGVQYSHTSLPLNLGIVLRNLGPKMQFSGSNLEQSHQPEDSESGALDENLSIIAQSFDLPAALDIAITYSPIPGLDLHGNFSNQSFGFNQYH</sequence>
<dbReference type="Gene3D" id="2.40.160.60">
    <property type="entry name" value="Outer membrane protein transport protein (OMPP1/FadL/TodX)"/>
    <property type="match status" value="1"/>
</dbReference>
<feature type="non-terminal residue" evidence="1">
    <location>
        <position position="267"/>
    </location>
</feature>
<evidence type="ECO:0000313" key="1">
    <source>
        <dbReference type="EMBL" id="SVA84502.1"/>
    </source>
</evidence>
<organism evidence="1">
    <name type="scientific">marine metagenome</name>
    <dbReference type="NCBI Taxonomy" id="408172"/>
    <lineage>
        <taxon>unclassified sequences</taxon>
        <taxon>metagenomes</taxon>
        <taxon>ecological metagenomes</taxon>
    </lineage>
</organism>
<name>A0A381Z6L3_9ZZZZ</name>
<accession>A0A381Z6L3</accession>